<feature type="chain" id="PRO_5044635810" evidence="8">
    <location>
        <begin position="19"/>
        <end position="246"/>
    </location>
</feature>
<dbReference type="Proteomes" id="UP000694547">
    <property type="component" value="Chromosome 9"/>
</dbReference>
<keyword evidence="3 7" id="KW-0378">Hydrolase</keyword>
<dbReference type="FunFam" id="2.40.10.10:FF:000068">
    <property type="entry name" value="transmembrane protease serine 2"/>
    <property type="match status" value="1"/>
</dbReference>
<dbReference type="Gene3D" id="2.40.10.10">
    <property type="entry name" value="Trypsin-like serine proteases"/>
    <property type="match status" value="2"/>
</dbReference>
<dbReference type="CDD" id="cd00190">
    <property type="entry name" value="Tryp_SPc"/>
    <property type="match status" value="1"/>
</dbReference>
<sequence>MQALLFLLALLLPPEAGAEEIIGGTESKPHSRPYMAHLEITTERGFTASCGGFLIARDFVITAAHCKGREITVTLGAHDVSKKEPTQQKIKVKKQIVHPNYSFYSNLNDIMLLKLQRKAKQTPAVDTIPLPRPSDFIKPGKTCRAAGWGRTGVTEPTAEKLMEVKLRIMEKDACKHYPNYSYKLQVCVGSPRKINSAYRGDSGGPLLCAGVAHGVVSYGRGDAKPPAVFTRISSYVPWINSVINSE</sequence>
<dbReference type="OrthoDB" id="5565075at2759"/>
<evidence type="ECO:0000256" key="5">
    <source>
        <dbReference type="ARBA" id="ARBA00023145"/>
    </source>
</evidence>
<evidence type="ECO:0000256" key="3">
    <source>
        <dbReference type="ARBA" id="ARBA00022801"/>
    </source>
</evidence>
<protein>
    <submittedName>
        <fullName evidence="10">Mast cell protease 4</fullName>
    </submittedName>
</protein>
<dbReference type="PROSITE" id="PS00135">
    <property type="entry name" value="TRYPSIN_SER"/>
    <property type="match status" value="1"/>
</dbReference>
<dbReference type="GO" id="GO:0005737">
    <property type="term" value="C:cytoplasm"/>
    <property type="evidence" value="ECO:0007669"/>
    <property type="project" value="TreeGrafter"/>
</dbReference>
<keyword evidence="5" id="KW-0865">Zymogen</keyword>
<dbReference type="SMART" id="SM00020">
    <property type="entry name" value="Tryp_SPc"/>
    <property type="match status" value="1"/>
</dbReference>
<evidence type="ECO:0000256" key="6">
    <source>
        <dbReference type="ARBA" id="ARBA00023157"/>
    </source>
</evidence>
<reference evidence="10 11" key="1">
    <citation type="submission" date="2018-10" db="EMBL/GenBank/DDBJ databases">
        <title>Improved assembly of the deer mouse Peromyscus maniculatus genome.</title>
        <authorList>
            <person name="Lassance J.-M."/>
            <person name="Hoekstra H.E."/>
        </authorList>
    </citation>
    <scope>NUCLEOTIDE SEQUENCE [LARGE SCALE GENOMIC DNA]</scope>
</reference>
<name>A0A6I9M6X2_PERMB</name>
<evidence type="ECO:0000313" key="11">
    <source>
        <dbReference type="Proteomes" id="UP000694547"/>
    </source>
</evidence>
<evidence type="ECO:0000256" key="8">
    <source>
        <dbReference type="SAM" id="SignalP"/>
    </source>
</evidence>
<keyword evidence="4 7" id="KW-0720">Serine protease</keyword>
<evidence type="ECO:0000256" key="2">
    <source>
        <dbReference type="ARBA" id="ARBA00022729"/>
    </source>
</evidence>
<proteinExistence type="predicted"/>
<dbReference type="FunFam" id="2.40.10.10:FF:000014">
    <property type="entry name" value="Complement factor D"/>
    <property type="match status" value="1"/>
</dbReference>
<evidence type="ECO:0000313" key="10">
    <source>
        <dbReference type="Ensembl" id="ENSPEMP00000021648.1"/>
    </source>
</evidence>
<dbReference type="GO" id="GO:0004252">
    <property type="term" value="F:serine-type endopeptidase activity"/>
    <property type="evidence" value="ECO:0007669"/>
    <property type="project" value="InterPro"/>
</dbReference>
<dbReference type="GeneTree" id="ENSGT01030000234551"/>
<feature type="signal peptide" evidence="8">
    <location>
        <begin position="1"/>
        <end position="18"/>
    </location>
</feature>
<keyword evidence="1 7" id="KW-0645">Protease</keyword>
<gene>
    <name evidence="10" type="primary">LOC102918411</name>
</gene>
<dbReference type="SUPFAM" id="SSF50494">
    <property type="entry name" value="Trypsin-like serine proteases"/>
    <property type="match status" value="1"/>
</dbReference>
<evidence type="ECO:0000256" key="4">
    <source>
        <dbReference type="ARBA" id="ARBA00022825"/>
    </source>
</evidence>
<dbReference type="InterPro" id="IPR001314">
    <property type="entry name" value="Peptidase_S1A"/>
</dbReference>
<keyword evidence="2 8" id="KW-0732">Signal</keyword>
<dbReference type="Pfam" id="PF00089">
    <property type="entry name" value="Trypsin"/>
    <property type="match status" value="1"/>
</dbReference>
<dbReference type="PANTHER" id="PTHR24271:SF23">
    <property type="entry name" value="CHYMASE 2, MAST CELL-RELATED"/>
    <property type="match status" value="1"/>
</dbReference>
<dbReference type="InterPro" id="IPR033116">
    <property type="entry name" value="TRYPSIN_SER"/>
</dbReference>
<evidence type="ECO:0000259" key="9">
    <source>
        <dbReference type="PROSITE" id="PS50240"/>
    </source>
</evidence>
<dbReference type="GeneID" id="102918411"/>
<dbReference type="InterPro" id="IPR009003">
    <property type="entry name" value="Peptidase_S1_PA"/>
</dbReference>
<dbReference type="InterPro" id="IPR043504">
    <property type="entry name" value="Peptidase_S1_PA_chymotrypsin"/>
</dbReference>
<dbReference type="GO" id="GO:0005615">
    <property type="term" value="C:extracellular space"/>
    <property type="evidence" value="ECO:0007669"/>
    <property type="project" value="TreeGrafter"/>
</dbReference>
<dbReference type="PROSITE" id="PS00134">
    <property type="entry name" value="TRYPSIN_HIS"/>
    <property type="match status" value="1"/>
</dbReference>
<reference evidence="10" key="3">
    <citation type="submission" date="2025-09" db="UniProtKB">
        <authorList>
            <consortium name="Ensembl"/>
        </authorList>
    </citation>
    <scope>IDENTIFICATION</scope>
</reference>
<reference evidence="10" key="2">
    <citation type="submission" date="2025-08" db="UniProtKB">
        <authorList>
            <consortium name="Ensembl"/>
        </authorList>
    </citation>
    <scope>IDENTIFICATION</scope>
</reference>
<dbReference type="Ensembl" id="ENSPEMT00000026010.2">
    <property type="protein sequence ID" value="ENSPEMP00000021648.1"/>
    <property type="gene ID" value="ENSPEMG00000019225.2"/>
</dbReference>
<dbReference type="InterPro" id="IPR018114">
    <property type="entry name" value="TRYPSIN_HIS"/>
</dbReference>
<dbReference type="GO" id="GO:0006508">
    <property type="term" value="P:proteolysis"/>
    <property type="evidence" value="ECO:0007669"/>
    <property type="project" value="UniProtKB-KW"/>
</dbReference>
<dbReference type="PRINTS" id="PR00722">
    <property type="entry name" value="CHYMOTRYPSIN"/>
</dbReference>
<dbReference type="RefSeq" id="XP_006988630.1">
    <property type="nucleotide sequence ID" value="XM_006988568.3"/>
</dbReference>
<feature type="domain" description="Peptidase S1" evidence="9">
    <location>
        <begin position="21"/>
        <end position="244"/>
    </location>
</feature>
<evidence type="ECO:0000256" key="1">
    <source>
        <dbReference type="ARBA" id="ARBA00022670"/>
    </source>
</evidence>
<accession>A0A6I9M6X2</accession>
<dbReference type="InterPro" id="IPR001254">
    <property type="entry name" value="Trypsin_dom"/>
</dbReference>
<keyword evidence="6" id="KW-1015">Disulfide bond</keyword>
<dbReference type="AlphaFoldDB" id="A0A6I9M6X2"/>
<dbReference type="PROSITE" id="PS50240">
    <property type="entry name" value="TRYPSIN_DOM"/>
    <property type="match status" value="1"/>
</dbReference>
<evidence type="ECO:0000256" key="7">
    <source>
        <dbReference type="RuleBase" id="RU363034"/>
    </source>
</evidence>
<dbReference type="PANTHER" id="PTHR24271">
    <property type="entry name" value="KALLIKREIN-RELATED"/>
    <property type="match status" value="1"/>
</dbReference>
<organism evidence="10 11">
    <name type="scientific">Peromyscus maniculatus bairdii</name>
    <name type="common">Prairie deer mouse</name>
    <dbReference type="NCBI Taxonomy" id="230844"/>
    <lineage>
        <taxon>Eukaryota</taxon>
        <taxon>Metazoa</taxon>
        <taxon>Chordata</taxon>
        <taxon>Craniata</taxon>
        <taxon>Vertebrata</taxon>
        <taxon>Euteleostomi</taxon>
        <taxon>Mammalia</taxon>
        <taxon>Eutheria</taxon>
        <taxon>Euarchontoglires</taxon>
        <taxon>Glires</taxon>
        <taxon>Rodentia</taxon>
        <taxon>Myomorpha</taxon>
        <taxon>Muroidea</taxon>
        <taxon>Cricetidae</taxon>
        <taxon>Neotominae</taxon>
        <taxon>Peromyscus</taxon>
    </lineage>
</organism>
<keyword evidence="11" id="KW-1185">Reference proteome</keyword>